<comment type="caution">
    <text evidence="6">The sequence shown here is derived from an EMBL/GenBank/DDBJ whole genome shotgun (WGS) entry which is preliminary data.</text>
</comment>
<evidence type="ECO:0000256" key="3">
    <source>
        <dbReference type="ARBA" id="ARBA00023163"/>
    </source>
</evidence>
<sequence>MTVRSGLHERAFQHLRAQLFEGKLTPGQTILASDMAASMSMSLTPVREAIQRLIGHGSLEAMPNGNARVRLFSEAQIDEWWLIRTLLESLATARAAERAGQAPLADLLAINTAAKEQLDAGNVLEFARLNRNFHFSLYALAGSNVLSEIIENLWEKAGPYIVMAIPAYVQAYASGKPKHLLDPHDEVYDALLCGDGTAAAVALRRDIGMTVKWGNVPAAIKIQAVVREVRAIRPDFRLVGLTSSELENAASRPDEFQRSHAVTRSASRVERRQSEQSKARKAIREALICGQYMPGEHLTVRQLSEGLNLGVVPVREALREIGSIGPLEKLENGRLRVRLFSGADGRDILEIQALLEAIAAASAATLLKQSMLDRLKQLNEKTEKAMSAGEVSKTRLLVHAFVETICKTANLEILFEVLEHVWVMAGPIMVHYWRQVDLDAVLKWQRAMVVALADGDALGAARVIASRDKASGTFYA</sequence>
<dbReference type="PANTHER" id="PTHR43537:SF24">
    <property type="entry name" value="GLUCONATE OPERON TRANSCRIPTIONAL REPRESSOR"/>
    <property type="match status" value="1"/>
</dbReference>
<dbReference type="SMART" id="SM00895">
    <property type="entry name" value="FCD"/>
    <property type="match status" value="2"/>
</dbReference>
<name>A0ABV2DLV3_9HYPH</name>
<keyword evidence="2" id="KW-0238">DNA-binding</keyword>
<dbReference type="SUPFAM" id="SSF48008">
    <property type="entry name" value="GntR ligand-binding domain-like"/>
    <property type="match status" value="2"/>
</dbReference>
<dbReference type="InterPro" id="IPR011711">
    <property type="entry name" value="GntR_C"/>
</dbReference>
<keyword evidence="3" id="KW-0804">Transcription</keyword>
<dbReference type="Proteomes" id="UP001548832">
    <property type="component" value="Unassembled WGS sequence"/>
</dbReference>
<gene>
    <name evidence="6" type="ORF">ABVQ20_28655</name>
</gene>
<reference evidence="6 7" key="1">
    <citation type="submission" date="2024-06" db="EMBL/GenBank/DDBJ databases">
        <authorList>
            <person name="Kim D.-U."/>
        </authorList>
    </citation>
    <scope>NUCLEOTIDE SEQUENCE [LARGE SCALE GENOMIC DNA]</scope>
    <source>
        <strain evidence="6 7">KACC15460</strain>
    </source>
</reference>
<dbReference type="InterPro" id="IPR000524">
    <property type="entry name" value="Tscrpt_reg_HTH_GntR"/>
</dbReference>
<dbReference type="SMART" id="SM00345">
    <property type="entry name" value="HTH_GNTR"/>
    <property type="match status" value="2"/>
</dbReference>
<dbReference type="Pfam" id="PF07729">
    <property type="entry name" value="FCD"/>
    <property type="match status" value="2"/>
</dbReference>
<dbReference type="Gene3D" id="1.10.10.10">
    <property type="entry name" value="Winged helix-like DNA-binding domain superfamily/Winged helix DNA-binding domain"/>
    <property type="match status" value="2"/>
</dbReference>
<dbReference type="RefSeq" id="WP_354463040.1">
    <property type="nucleotide sequence ID" value="NZ_JBEWSZ010000002.1"/>
</dbReference>
<dbReference type="Pfam" id="PF00392">
    <property type="entry name" value="GntR"/>
    <property type="match status" value="2"/>
</dbReference>
<evidence type="ECO:0000256" key="2">
    <source>
        <dbReference type="ARBA" id="ARBA00023125"/>
    </source>
</evidence>
<feature type="region of interest" description="Disordered" evidence="4">
    <location>
        <begin position="252"/>
        <end position="278"/>
    </location>
</feature>
<dbReference type="SUPFAM" id="SSF46785">
    <property type="entry name" value="Winged helix' DNA-binding domain"/>
    <property type="match status" value="2"/>
</dbReference>
<dbReference type="Gene3D" id="1.20.120.530">
    <property type="entry name" value="GntR ligand-binding domain-like"/>
    <property type="match status" value="2"/>
</dbReference>
<proteinExistence type="predicted"/>
<feature type="domain" description="HTH gntR-type" evidence="5">
    <location>
        <begin position="5"/>
        <end position="72"/>
    </location>
</feature>
<evidence type="ECO:0000259" key="5">
    <source>
        <dbReference type="PROSITE" id="PS50949"/>
    </source>
</evidence>
<dbReference type="EMBL" id="JBEWSZ010000002">
    <property type="protein sequence ID" value="MET2830962.1"/>
    <property type="molecule type" value="Genomic_DNA"/>
</dbReference>
<dbReference type="InterPro" id="IPR036390">
    <property type="entry name" value="WH_DNA-bd_sf"/>
</dbReference>
<dbReference type="PROSITE" id="PS50949">
    <property type="entry name" value="HTH_GNTR"/>
    <property type="match status" value="1"/>
</dbReference>
<dbReference type="InterPro" id="IPR036388">
    <property type="entry name" value="WH-like_DNA-bd_sf"/>
</dbReference>
<dbReference type="InterPro" id="IPR008920">
    <property type="entry name" value="TF_FadR/GntR_C"/>
</dbReference>
<keyword evidence="1" id="KW-0805">Transcription regulation</keyword>
<evidence type="ECO:0000256" key="4">
    <source>
        <dbReference type="SAM" id="MobiDB-lite"/>
    </source>
</evidence>
<evidence type="ECO:0000313" key="6">
    <source>
        <dbReference type="EMBL" id="MET2830962.1"/>
    </source>
</evidence>
<dbReference type="PANTHER" id="PTHR43537">
    <property type="entry name" value="TRANSCRIPTIONAL REGULATOR, GNTR FAMILY"/>
    <property type="match status" value="1"/>
</dbReference>
<accession>A0ABV2DLV3</accession>
<evidence type="ECO:0000256" key="1">
    <source>
        <dbReference type="ARBA" id="ARBA00023015"/>
    </source>
</evidence>
<organism evidence="6 7">
    <name type="scientific">Mesorhizobium shangrilense</name>
    <dbReference type="NCBI Taxonomy" id="460060"/>
    <lineage>
        <taxon>Bacteria</taxon>
        <taxon>Pseudomonadati</taxon>
        <taxon>Pseudomonadota</taxon>
        <taxon>Alphaproteobacteria</taxon>
        <taxon>Hyphomicrobiales</taxon>
        <taxon>Phyllobacteriaceae</taxon>
        <taxon>Mesorhizobium</taxon>
    </lineage>
</organism>
<keyword evidence="7" id="KW-1185">Reference proteome</keyword>
<protein>
    <submittedName>
        <fullName evidence="6">GntR family transcriptional regulator</fullName>
    </submittedName>
</protein>
<feature type="compositionally biased region" description="Basic and acidic residues" evidence="4">
    <location>
        <begin position="267"/>
        <end position="278"/>
    </location>
</feature>
<evidence type="ECO:0000313" key="7">
    <source>
        <dbReference type="Proteomes" id="UP001548832"/>
    </source>
</evidence>